<dbReference type="InterPro" id="IPR021517">
    <property type="entry name" value="DUF3180"/>
</dbReference>
<feature type="compositionally biased region" description="Basic and acidic residues" evidence="1">
    <location>
        <begin position="34"/>
        <end position="44"/>
    </location>
</feature>
<feature type="transmembrane region" description="Helical" evidence="2">
    <location>
        <begin position="144"/>
        <end position="163"/>
    </location>
</feature>
<feature type="compositionally biased region" description="Low complexity" evidence="1">
    <location>
        <begin position="12"/>
        <end position="26"/>
    </location>
</feature>
<feature type="transmembrane region" description="Helical" evidence="2">
    <location>
        <begin position="90"/>
        <end position="112"/>
    </location>
</feature>
<name>A0A6G9Y5E9_9NOCA</name>
<organism evidence="3 4">
    <name type="scientific">Nocardia arthritidis</name>
    <dbReference type="NCBI Taxonomy" id="228602"/>
    <lineage>
        <taxon>Bacteria</taxon>
        <taxon>Bacillati</taxon>
        <taxon>Actinomycetota</taxon>
        <taxon>Actinomycetes</taxon>
        <taxon>Mycobacteriales</taxon>
        <taxon>Nocardiaceae</taxon>
        <taxon>Nocardia</taxon>
    </lineage>
</organism>
<dbReference type="KEGG" id="nah:F5544_02270"/>
<feature type="region of interest" description="Disordered" evidence="1">
    <location>
        <begin position="1"/>
        <end position="44"/>
    </location>
</feature>
<feature type="transmembrane region" description="Helical" evidence="2">
    <location>
        <begin position="65"/>
        <end position="84"/>
    </location>
</feature>
<keyword evidence="2" id="KW-1133">Transmembrane helix</keyword>
<evidence type="ECO:0000256" key="2">
    <source>
        <dbReference type="SAM" id="Phobius"/>
    </source>
</evidence>
<sequence>MARCGAGRGIAGRRPCPAGARVARGSRPGRARGRAADRAEPDRDFAGGTEGFGIVKLRPTRIFDLVANVFVAAVIAWIGTRLAYSNFPPISIYAGASLYPVAIIETVLAFVIRARVNEHRIGDGPHQLHPITAARAVALAKASAQVGSLAAGVWLGFLCWVFPQRDTLRAAGADAPGAIVGMLAGVVLVAAALWLEYCCRAPEDPTDNPATT</sequence>
<proteinExistence type="predicted"/>
<keyword evidence="2" id="KW-0472">Membrane</keyword>
<feature type="compositionally biased region" description="Gly residues" evidence="1">
    <location>
        <begin position="1"/>
        <end position="10"/>
    </location>
</feature>
<feature type="transmembrane region" description="Helical" evidence="2">
    <location>
        <begin position="175"/>
        <end position="195"/>
    </location>
</feature>
<keyword evidence="2" id="KW-0812">Transmembrane</keyword>
<dbReference type="EMBL" id="CP046172">
    <property type="protein sequence ID" value="QIS08374.1"/>
    <property type="molecule type" value="Genomic_DNA"/>
</dbReference>
<evidence type="ECO:0000313" key="4">
    <source>
        <dbReference type="Proteomes" id="UP000503540"/>
    </source>
</evidence>
<evidence type="ECO:0000256" key="1">
    <source>
        <dbReference type="SAM" id="MobiDB-lite"/>
    </source>
</evidence>
<accession>A0A6G9Y5E9</accession>
<dbReference type="Proteomes" id="UP000503540">
    <property type="component" value="Chromosome"/>
</dbReference>
<gene>
    <name evidence="3" type="ORF">F5544_02270</name>
</gene>
<reference evidence="3 4" key="1">
    <citation type="journal article" date="2019" name="ACS Chem. Biol.">
        <title>Identification and Mobilization of a Cryptic Antibiotic Biosynthesis Gene Locus from a Human-Pathogenic Nocardia Isolate.</title>
        <authorList>
            <person name="Herisse M."/>
            <person name="Ishida K."/>
            <person name="Porter J.L."/>
            <person name="Howden B."/>
            <person name="Hertweck C."/>
            <person name="Stinear T.P."/>
            <person name="Pidot S.J."/>
        </authorList>
    </citation>
    <scope>NUCLEOTIDE SEQUENCE [LARGE SCALE GENOMIC DNA]</scope>
    <source>
        <strain evidence="3 4">AUSMDU00012717</strain>
    </source>
</reference>
<keyword evidence="4" id="KW-1185">Reference proteome</keyword>
<dbReference type="Pfam" id="PF11377">
    <property type="entry name" value="DUF3180"/>
    <property type="match status" value="1"/>
</dbReference>
<dbReference type="AlphaFoldDB" id="A0A6G9Y5E9"/>
<protein>
    <submittedName>
        <fullName evidence="3">DUF3180 family protein</fullName>
    </submittedName>
</protein>
<evidence type="ECO:0000313" key="3">
    <source>
        <dbReference type="EMBL" id="QIS08374.1"/>
    </source>
</evidence>